<organism evidence="2">
    <name type="scientific">Roseihalotalea indica</name>
    <dbReference type="NCBI Taxonomy" id="2867963"/>
    <lineage>
        <taxon>Bacteria</taxon>
        <taxon>Pseudomonadati</taxon>
        <taxon>Bacteroidota</taxon>
        <taxon>Cytophagia</taxon>
        <taxon>Cytophagales</taxon>
        <taxon>Catalimonadaceae</taxon>
        <taxon>Roseihalotalea</taxon>
    </lineage>
</organism>
<keyword evidence="1" id="KW-0732">Signal</keyword>
<gene>
    <name evidence="2" type="ORF">K4G66_01610</name>
</gene>
<dbReference type="EMBL" id="CP120682">
    <property type="protein sequence ID" value="WKN37404.1"/>
    <property type="molecule type" value="Genomic_DNA"/>
</dbReference>
<accession>A0AA49JGK0</accession>
<reference evidence="2" key="1">
    <citation type="journal article" date="2023" name="Comput. Struct. Biotechnol. J.">
        <title>Discovery of a novel marine Bacteroidetes with a rich repertoire of carbohydrate-active enzymes.</title>
        <authorList>
            <person name="Chen B."/>
            <person name="Liu G."/>
            <person name="Chen Q."/>
            <person name="Wang H."/>
            <person name="Liu L."/>
            <person name="Tang K."/>
        </authorList>
    </citation>
    <scope>NUCLEOTIDE SEQUENCE</scope>
    <source>
        <strain evidence="2">TK19036</strain>
    </source>
</reference>
<sequence>MRLKILILSALLLFTSAINGQNTKTEMAFYTIGLGSVFSGVGALVNKNSDERWDKVLLKGLGQGALGGYLVYESKNLIGKISSQERWKYSWYGKLVNSAGISIIENAASNRNFWEQWHINLGFNRVEFYTKGRLKVKYKLMPVSLILIAYTAIGNKFELTRTLQTGKIIFSGSGLKTIFGFYAGGWALGNVLLIDRHFINNYQLYSHEIIHIYQYNDFNFINSYLNKPKASLNKTSNTFSKVSNILHFDLQGFVFYPLYLLENRNSSYYNNFFEREAGFYSNTTGYN</sequence>
<protein>
    <submittedName>
        <fullName evidence="2">Uncharacterized protein</fullName>
    </submittedName>
</protein>
<evidence type="ECO:0000256" key="1">
    <source>
        <dbReference type="SAM" id="SignalP"/>
    </source>
</evidence>
<dbReference type="AlphaFoldDB" id="A0AA49JGK0"/>
<reference evidence="2" key="2">
    <citation type="journal article" date="2024" name="Antonie Van Leeuwenhoek">
        <title>Roseihalotalea indica gen. nov., sp. nov., a halophilic Bacteroidetes from mesopelagic Southwest Indian Ocean with higher carbohydrate metabolic potential.</title>
        <authorList>
            <person name="Chen B."/>
            <person name="Zhang M."/>
            <person name="Lin D."/>
            <person name="Ye J."/>
            <person name="Tang K."/>
        </authorList>
    </citation>
    <scope>NUCLEOTIDE SEQUENCE</scope>
    <source>
        <strain evidence="2">TK19036</strain>
    </source>
</reference>
<feature type="chain" id="PRO_5041331518" evidence="1">
    <location>
        <begin position="21"/>
        <end position="287"/>
    </location>
</feature>
<evidence type="ECO:0000313" key="2">
    <source>
        <dbReference type="EMBL" id="WKN37404.1"/>
    </source>
</evidence>
<feature type="signal peptide" evidence="1">
    <location>
        <begin position="1"/>
        <end position="20"/>
    </location>
</feature>
<proteinExistence type="predicted"/>
<name>A0AA49JGK0_9BACT</name>